<protein>
    <recommendedName>
        <fullName evidence="5">Nucleoporin Nup159/Nup146 N-terminal domain-containing protein</fullName>
    </recommendedName>
</protein>
<comment type="subcellular location">
    <subcellularLocation>
        <location evidence="1">Nucleus</location>
    </subcellularLocation>
</comment>
<dbReference type="GO" id="GO:0005634">
    <property type="term" value="C:nucleus"/>
    <property type="evidence" value="ECO:0007669"/>
    <property type="project" value="UniProtKB-SubCell"/>
</dbReference>
<feature type="compositionally biased region" description="Low complexity" evidence="4">
    <location>
        <begin position="789"/>
        <end position="801"/>
    </location>
</feature>
<keyword evidence="7" id="KW-1185">Reference proteome</keyword>
<dbReference type="Gene3D" id="2.130.10.10">
    <property type="entry name" value="YVTN repeat-like/Quinoprotein amine dehydrogenase"/>
    <property type="match status" value="1"/>
</dbReference>
<comment type="caution">
    <text evidence="6">The sequence shown here is derived from an EMBL/GenBank/DDBJ whole genome shotgun (WGS) entry which is preliminary data.</text>
</comment>
<sequence>MNQFEVLANDTAETDPAMNESEVFRFTSLVPDARITLHEKKENSEEYERFDVERYPPTVSLLACSSKFGYYVAASLKGFVYGSTKGLRDTIKDLEKGSTGPLNDKTEVPIPQGPVHQLRITADQTEIIVVVAGGLVLIYNAKNIVEQKENVSPTRSFQLDGDVIDIRPNPEALPELAAVILNDNQCVIINLSTGSTTAKIGDGITAICWSPKGKQVVCGRKDGQLVPYDSEGIEKTAIGLPAELQDKQPLPNVLGVLWIQNNVFLVIYGKNEGADEDDPSHVAYIVDRKSKSTGTLQYVLLDDVTGVFGDERGPKMFMELIPNFSSDMKYAAILGNAASTDFSVVGQDENGDWATYILPENGLAMMPLSDADQDTYPVGMALDFSVSEELPPYDSSISNEGVKPMPALYYLNDEDHIGAYYCYQETLAKNGEKYGNMVVAQDVQLGAAAAVPEPTVSTSSTTTTEAPKNESTTQSSFDTTTQQQSSELTKPAGFSTSAFGSALQSSDKQTGSFASLLSGSEATSSDSTSTPATGAFGAAASGSGSGGFTSFRNLGMSTSASPATAPKFGTSTLGGAAPSFGSTSFGQPSGDTPTQQQSFASLAKSTTSSATTPSTGGLFGSSQAASTPAFGSTSFGSTQASTTPAFGSTSFGSTQPSSAANPFGSTSFGSSASSTTSTASGFAELAKQSKPGAFGTAPVPTSGFGSAGFGQTSFGAALSSSTSTPSTGGGGFASLAKQPNAPSKIPVPSSGTFGGPSPLGKPSTSSAPTFGSTTPFGVTPPSDNKPEAITSTPIKSTTTEPTPTPTPSESEKAKPETVPVKEEPVTTSSDPVDKEESKKEEDEKKPATTPFGSFGASTTTTTTKPASTSFGFGSFGSTTTKTEEKPASTSFGFGSFGSTTTKTEEKKEEKPASTSFGFGSFGSALPTSTSTTAPKTEASSEFFGKAATTETKKEDSATTPKSLFAGLGGSTTTTATDTKPAESKNLFSGISVGSSSPAKPATTSGGFSFGASGTTTSGTSSPSPLSESTTTETNNKPSPTISPLTSGAPATPPSQPATSTFTTKTSQNVPPKKAPFVPEIPELTAKDSMAREFELAYHNMNNEFKKLAVRQEEFAAELKQHQKRQPSAKSMRDLDQPLDSWRIGDVDDLRAIADKIMDQAKAIGPQIADLSKSVEYFQNDLEKLETKKNVIEDMKDKEKDPELQKELDKRGLDKDTAKKWERIQSRTKEYGKLLSDLENKVHDAKKRNKSPATSAYDTKFPSLYSLHVALRDIESSLRNKHDQVQQIENQLARLQFKKTHAKAKKSSSRISFDDYDTSDDDEEEEEEKEEQVEAHINSNKSKTEWSQSSVEYTIKHLRRERFLDKLHQFQEFQE</sequence>
<feature type="compositionally biased region" description="Acidic residues" evidence="4">
    <location>
        <begin position="1313"/>
        <end position="1330"/>
    </location>
</feature>
<evidence type="ECO:0000256" key="4">
    <source>
        <dbReference type="SAM" id="MobiDB-lite"/>
    </source>
</evidence>
<dbReference type="InterPro" id="IPR039462">
    <property type="entry name" value="Nup159/Nup146_N"/>
</dbReference>
<name>A0A8H7RY10_9FUNG</name>
<feature type="compositionally biased region" description="Low complexity" evidence="4">
    <location>
        <begin position="1001"/>
        <end position="1033"/>
    </location>
</feature>
<dbReference type="InterPro" id="IPR015943">
    <property type="entry name" value="WD40/YVTN_repeat-like_dom_sf"/>
</dbReference>
<evidence type="ECO:0000259" key="5">
    <source>
        <dbReference type="Pfam" id="PF16755"/>
    </source>
</evidence>
<feature type="compositionally biased region" description="Low complexity" evidence="4">
    <location>
        <begin position="915"/>
        <end position="941"/>
    </location>
</feature>
<dbReference type="Proteomes" id="UP000646827">
    <property type="component" value="Unassembled WGS sequence"/>
</dbReference>
<feature type="compositionally biased region" description="Polar residues" evidence="4">
    <location>
        <begin position="580"/>
        <end position="597"/>
    </location>
</feature>
<feature type="compositionally biased region" description="Low complexity" evidence="4">
    <location>
        <begin position="598"/>
        <end position="615"/>
    </location>
</feature>
<dbReference type="OrthoDB" id="248320at2759"/>
<feature type="compositionally biased region" description="Low complexity" evidence="4">
    <location>
        <begin position="888"/>
        <end position="901"/>
    </location>
</feature>
<feature type="compositionally biased region" description="Basic and acidic residues" evidence="4">
    <location>
        <begin position="902"/>
        <end position="911"/>
    </location>
</feature>
<evidence type="ECO:0000256" key="1">
    <source>
        <dbReference type="ARBA" id="ARBA00004123"/>
    </source>
</evidence>
<evidence type="ECO:0000313" key="7">
    <source>
        <dbReference type="Proteomes" id="UP000646827"/>
    </source>
</evidence>
<feature type="region of interest" description="Disordered" evidence="4">
    <location>
        <begin position="1298"/>
        <end position="1348"/>
    </location>
</feature>
<feature type="compositionally biased region" description="Polar residues" evidence="4">
    <location>
        <begin position="1336"/>
        <end position="1348"/>
    </location>
</feature>
<feature type="compositionally biased region" description="Polar residues" evidence="4">
    <location>
        <begin position="620"/>
        <end position="660"/>
    </location>
</feature>
<feature type="compositionally biased region" description="Polar residues" evidence="4">
    <location>
        <begin position="762"/>
        <end position="776"/>
    </location>
</feature>
<reference evidence="6 7" key="1">
    <citation type="submission" date="2020-12" db="EMBL/GenBank/DDBJ databases">
        <title>Metabolic potential, ecology and presence of endohyphal bacteria is reflected in genomic diversity of Mucoromycotina.</title>
        <authorList>
            <person name="Muszewska A."/>
            <person name="Okrasinska A."/>
            <person name="Steczkiewicz K."/>
            <person name="Drgas O."/>
            <person name="Orlowska M."/>
            <person name="Perlinska-Lenart U."/>
            <person name="Aleksandrzak-Piekarczyk T."/>
            <person name="Szatraj K."/>
            <person name="Zielenkiewicz U."/>
            <person name="Pilsyk S."/>
            <person name="Malc E."/>
            <person name="Mieczkowski P."/>
            <person name="Kruszewska J.S."/>
            <person name="Biernat P."/>
            <person name="Pawlowska J."/>
        </authorList>
    </citation>
    <scope>NUCLEOTIDE SEQUENCE [LARGE SCALE GENOMIC DNA]</scope>
    <source>
        <strain evidence="6 7">CBS 142.35</strain>
    </source>
</reference>
<dbReference type="Pfam" id="PF16755">
    <property type="entry name" value="Beta-prop_NUP159_NUP214"/>
    <property type="match status" value="1"/>
</dbReference>
<dbReference type="SUPFAM" id="SSF117289">
    <property type="entry name" value="Nucleoporin domain"/>
    <property type="match status" value="1"/>
</dbReference>
<accession>A0A8H7RY10</accession>
<feature type="compositionally biased region" description="Basic residues" evidence="4">
    <location>
        <begin position="1298"/>
        <end position="1307"/>
    </location>
</feature>
<dbReference type="EMBL" id="JAEPRB010000187">
    <property type="protein sequence ID" value="KAG2219266.1"/>
    <property type="molecule type" value="Genomic_DNA"/>
</dbReference>
<feature type="compositionally biased region" description="Polar residues" evidence="4">
    <location>
        <begin position="985"/>
        <end position="997"/>
    </location>
</feature>
<feature type="region of interest" description="Disordered" evidence="4">
    <location>
        <begin position="579"/>
        <end position="671"/>
    </location>
</feature>
<feature type="compositionally biased region" description="Basic and acidic residues" evidence="4">
    <location>
        <begin position="831"/>
        <end position="846"/>
    </location>
</feature>
<feature type="domain" description="Nucleoporin Nup159/Nup146 N-terminal" evidence="5">
    <location>
        <begin position="57"/>
        <end position="414"/>
    </location>
</feature>
<keyword evidence="2" id="KW-0813">Transport</keyword>
<evidence type="ECO:0000256" key="2">
    <source>
        <dbReference type="ARBA" id="ARBA00022448"/>
    </source>
</evidence>
<evidence type="ECO:0000256" key="3">
    <source>
        <dbReference type="ARBA" id="ARBA00023242"/>
    </source>
</evidence>
<feature type="compositionally biased region" description="Low complexity" evidence="4">
    <location>
        <begin position="848"/>
        <end position="880"/>
    </location>
</feature>
<gene>
    <name evidence="6" type="ORF">INT45_000042</name>
</gene>
<feature type="region of interest" description="Disordered" evidence="4">
    <location>
        <begin position="451"/>
        <end position="493"/>
    </location>
</feature>
<feature type="region of interest" description="Disordered" evidence="4">
    <location>
        <begin position="1188"/>
        <end position="1211"/>
    </location>
</feature>
<feature type="compositionally biased region" description="Basic and acidic residues" evidence="4">
    <location>
        <begin position="809"/>
        <end position="824"/>
    </location>
</feature>
<feature type="region of interest" description="Disordered" evidence="4">
    <location>
        <begin position="1117"/>
        <end position="1136"/>
    </location>
</feature>
<feature type="compositionally biased region" description="Low complexity" evidence="4">
    <location>
        <begin position="451"/>
        <end position="486"/>
    </location>
</feature>
<feature type="region of interest" description="Disordered" evidence="4">
    <location>
        <begin position="718"/>
        <end position="1079"/>
    </location>
</feature>
<proteinExistence type="predicted"/>
<organism evidence="6 7">
    <name type="scientific">Circinella minor</name>
    <dbReference type="NCBI Taxonomy" id="1195481"/>
    <lineage>
        <taxon>Eukaryota</taxon>
        <taxon>Fungi</taxon>
        <taxon>Fungi incertae sedis</taxon>
        <taxon>Mucoromycota</taxon>
        <taxon>Mucoromycotina</taxon>
        <taxon>Mucoromycetes</taxon>
        <taxon>Mucorales</taxon>
        <taxon>Lichtheimiaceae</taxon>
        <taxon>Circinella</taxon>
    </lineage>
</organism>
<feature type="compositionally biased region" description="Polar residues" evidence="4">
    <location>
        <begin position="1034"/>
        <end position="1044"/>
    </location>
</feature>
<keyword evidence="3" id="KW-0539">Nucleus</keyword>
<evidence type="ECO:0000313" key="6">
    <source>
        <dbReference type="EMBL" id="KAG2219266.1"/>
    </source>
</evidence>